<dbReference type="PANTHER" id="PTHR13723">
    <property type="entry name" value="ADAMTS A DISINTEGRIN AND METALLOPROTEASE WITH THROMBOSPONDIN MOTIFS PROTEASE"/>
    <property type="match status" value="1"/>
</dbReference>
<dbReference type="InterPro" id="IPR050439">
    <property type="entry name" value="ADAMTS_ADAMTS-like"/>
</dbReference>
<feature type="region of interest" description="Disordered" evidence="3">
    <location>
        <begin position="99"/>
        <end position="126"/>
    </location>
</feature>
<dbReference type="InterPro" id="IPR000884">
    <property type="entry name" value="TSP1_rpt"/>
</dbReference>
<evidence type="ECO:0000313" key="5">
    <source>
        <dbReference type="EMBL" id="KAJ8934275.1"/>
    </source>
</evidence>
<gene>
    <name evidence="5" type="ORF">NQ314_013479</name>
</gene>
<dbReference type="GO" id="GO:0005576">
    <property type="term" value="C:extracellular region"/>
    <property type="evidence" value="ECO:0007669"/>
    <property type="project" value="UniProtKB-SubCell"/>
</dbReference>
<evidence type="ECO:0000259" key="4">
    <source>
        <dbReference type="Pfam" id="PF05986"/>
    </source>
</evidence>
<dbReference type="Gene3D" id="2.60.120.830">
    <property type="match status" value="1"/>
</dbReference>
<dbReference type="Pfam" id="PF19030">
    <property type="entry name" value="TSP1_ADAMTS"/>
    <property type="match status" value="1"/>
</dbReference>
<dbReference type="GO" id="GO:0004222">
    <property type="term" value="F:metalloendopeptidase activity"/>
    <property type="evidence" value="ECO:0007669"/>
    <property type="project" value="TreeGrafter"/>
</dbReference>
<keyword evidence="2" id="KW-0964">Secreted</keyword>
<feature type="non-terminal residue" evidence="5">
    <location>
        <position position="1"/>
    </location>
</feature>
<comment type="subcellular location">
    <subcellularLocation>
        <location evidence="1">Secreted</location>
    </subcellularLocation>
</comment>
<dbReference type="GO" id="GO:0006508">
    <property type="term" value="P:proteolysis"/>
    <property type="evidence" value="ECO:0007669"/>
    <property type="project" value="TreeGrafter"/>
</dbReference>
<dbReference type="Proteomes" id="UP001162156">
    <property type="component" value="Unassembled WGS sequence"/>
</dbReference>
<organism evidence="5 6">
    <name type="scientific">Rhamnusium bicolor</name>
    <dbReference type="NCBI Taxonomy" id="1586634"/>
    <lineage>
        <taxon>Eukaryota</taxon>
        <taxon>Metazoa</taxon>
        <taxon>Ecdysozoa</taxon>
        <taxon>Arthropoda</taxon>
        <taxon>Hexapoda</taxon>
        <taxon>Insecta</taxon>
        <taxon>Pterygota</taxon>
        <taxon>Neoptera</taxon>
        <taxon>Endopterygota</taxon>
        <taxon>Coleoptera</taxon>
        <taxon>Polyphaga</taxon>
        <taxon>Cucujiformia</taxon>
        <taxon>Chrysomeloidea</taxon>
        <taxon>Cerambycidae</taxon>
        <taxon>Lepturinae</taxon>
        <taxon>Rhagiini</taxon>
        <taxon>Rhamnusium</taxon>
    </lineage>
</organism>
<proteinExistence type="predicted"/>
<reference evidence="5" key="1">
    <citation type="journal article" date="2023" name="Insect Mol. Biol.">
        <title>Genome sequencing provides insights into the evolution of gene families encoding plant cell wall-degrading enzymes in longhorned beetles.</title>
        <authorList>
            <person name="Shin N.R."/>
            <person name="Okamura Y."/>
            <person name="Kirsch R."/>
            <person name="Pauchet Y."/>
        </authorList>
    </citation>
    <scope>NUCLEOTIDE SEQUENCE</scope>
    <source>
        <strain evidence="5">RBIC_L_NR</strain>
    </source>
</reference>
<evidence type="ECO:0000256" key="3">
    <source>
        <dbReference type="SAM" id="MobiDB-lite"/>
    </source>
</evidence>
<accession>A0AAV8X6A0</accession>
<comment type="caution">
    <text evidence="5">The sequence shown here is derived from an EMBL/GenBank/DDBJ whole genome shotgun (WGS) entry which is preliminary data.</text>
</comment>
<evidence type="ECO:0000256" key="2">
    <source>
        <dbReference type="ARBA" id="ARBA00022525"/>
    </source>
</evidence>
<name>A0AAV8X6A0_9CUCU</name>
<dbReference type="Pfam" id="PF05986">
    <property type="entry name" value="ADAMTS_spacer1"/>
    <property type="match status" value="1"/>
</dbReference>
<evidence type="ECO:0000256" key="1">
    <source>
        <dbReference type="ARBA" id="ARBA00004613"/>
    </source>
</evidence>
<dbReference type="PANTHER" id="PTHR13723:SF281">
    <property type="entry name" value="PAPILIN"/>
    <property type="match status" value="1"/>
</dbReference>
<dbReference type="AlphaFoldDB" id="A0AAV8X6A0"/>
<dbReference type="PROSITE" id="PS50092">
    <property type="entry name" value="TSP1"/>
    <property type="match status" value="1"/>
</dbReference>
<feature type="region of interest" description="Disordered" evidence="3">
    <location>
        <begin position="218"/>
        <end position="249"/>
    </location>
</feature>
<dbReference type="EMBL" id="JANEYF010003740">
    <property type="protein sequence ID" value="KAJ8934275.1"/>
    <property type="molecule type" value="Genomic_DNA"/>
</dbReference>
<keyword evidence="6" id="KW-1185">Reference proteome</keyword>
<dbReference type="InterPro" id="IPR010294">
    <property type="entry name" value="ADAMTS_spacer1"/>
</dbReference>
<evidence type="ECO:0000313" key="6">
    <source>
        <dbReference type="Proteomes" id="UP001162156"/>
    </source>
</evidence>
<feature type="domain" description="ADAMTS/ADAMTS-like Spacer 1" evidence="4">
    <location>
        <begin position="1"/>
        <end position="72"/>
    </location>
</feature>
<feature type="compositionally biased region" description="Polar residues" evidence="3">
    <location>
        <begin position="236"/>
        <end position="245"/>
    </location>
</feature>
<dbReference type="Gene3D" id="2.20.100.10">
    <property type="entry name" value="Thrombospondin type-1 (TSP1) repeat"/>
    <property type="match status" value="1"/>
</dbReference>
<dbReference type="GO" id="GO:0030198">
    <property type="term" value="P:extracellular matrix organization"/>
    <property type="evidence" value="ECO:0007669"/>
    <property type="project" value="TreeGrafter"/>
</dbReference>
<dbReference type="SUPFAM" id="SSF82895">
    <property type="entry name" value="TSP-1 type 1 repeat"/>
    <property type="match status" value="1"/>
</dbReference>
<dbReference type="InterPro" id="IPR036383">
    <property type="entry name" value="TSP1_rpt_sf"/>
</dbReference>
<sequence>LKNSNGSFIVNGDWKISNSKVFQGAGTKFIYVRQDDNSLETLSSPGPLANSIDIMIVNYQTNPGIKYGYSLPVNEKPIIAPPLLKRTIIEPIGLETRRLEPPSFNTSLNQKDEARPPTPQPGHRRTRLRKKYFHWKTYVKTCYREIHPHNQIPVSDRRCAHLESPASAPVRCNLEPCPPTWEGYWTDCSATCGNGVQQYISQCKQDLATGPILVHDDQCSRPKPSSQTRPCHKASCENTSDNELPQTPHDSRKLRECVLYLVVPATRQGKSLAPQTSADQKNVQHMQSTAIPALVALNQQVYRCLLHQQIPIRYRYG</sequence>
<protein>
    <recommendedName>
        <fullName evidence="4">ADAMTS/ADAMTS-like Spacer 1 domain-containing protein</fullName>
    </recommendedName>
</protein>
<dbReference type="GO" id="GO:0031012">
    <property type="term" value="C:extracellular matrix"/>
    <property type="evidence" value="ECO:0007669"/>
    <property type="project" value="TreeGrafter"/>
</dbReference>